<keyword evidence="10" id="KW-1185">Reference proteome</keyword>
<evidence type="ECO:0000256" key="3">
    <source>
        <dbReference type="ARBA" id="ARBA00022475"/>
    </source>
</evidence>
<evidence type="ECO:0000256" key="1">
    <source>
        <dbReference type="ARBA" id="ARBA00004651"/>
    </source>
</evidence>
<feature type="transmembrane region" description="Helical" evidence="7">
    <location>
        <begin position="208"/>
        <end position="228"/>
    </location>
</feature>
<evidence type="ECO:0000256" key="2">
    <source>
        <dbReference type="ARBA" id="ARBA00008193"/>
    </source>
</evidence>
<dbReference type="Proteomes" id="UP000219546">
    <property type="component" value="Unassembled WGS sequence"/>
</dbReference>
<evidence type="ECO:0000259" key="8">
    <source>
        <dbReference type="Pfam" id="PF03458"/>
    </source>
</evidence>
<feature type="transmembrane region" description="Helical" evidence="7">
    <location>
        <begin position="15"/>
        <end position="34"/>
    </location>
</feature>
<evidence type="ECO:0000256" key="6">
    <source>
        <dbReference type="ARBA" id="ARBA00023136"/>
    </source>
</evidence>
<keyword evidence="4 7" id="KW-0812">Transmembrane</keyword>
<evidence type="ECO:0000313" key="9">
    <source>
        <dbReference type="EMBL" id="SNX69777.1"/>
    </source>
</evidence>
<evidence type="ECO:0000256" key="5">
    <source>
        <dbReference type="ARBA" id="ARBA00022989"/>
    </source>
</evidence>
<proteinExistence type="inferred from homology"/>
<organism evidence="9 10">
    <name type="scientific">Bacillus oleivorans</name>
    <dbReference type="NCBI Taxonomy" id="1448271"/>
    <lineage>
        <taxon>Bacteria</taxon>
        <taxon>Bacillati</taxon>
        <taxon>Bacillota</taxon>
        <taxon>Bacilli</taxon>
        <taxon>Bacillales</taxon>
        <taxon>Bacillaceae</taxon>
        <taxon>Bacillus</taxon>
    </lineage>
</organism>
<keyword evidence="3" id="KW-1003">Cell membrane</keyword>
<reference evidence="9 10" key="1">
    <citation type="submission" date="2017-08" db="EMBL/GenBank/DDBJ databases">
        <authorList>
            <person name="de Groot N.N."/>
        </authorList>
    </citation>
    <scope>NUCLEOTIDE SEQUENCE [LARGE SCALE GENOMIC DNA]</scope>
    <source>
        <strain evidence="9 10">JC228</strain>
    </source>
</reference>
<dbReference type="AlphaFoldDB" id="A0A285CQE2"/>
<comment type="similarity">
    <text evidence="2">Belongs to the UPF0126 family.</text>
</comment>
<feature type="transmembrane region" description="Helical" evidence="7">
    <location>
        <begin position="184"/>
        <end position="202"/>
    </location>
</feature>
<evidence type="ECO:0000256" key="4">
    <source>
        <dbReference type="ARBA" id="ARBA00022692"/>
    </source>
</evidence>
<keyword evidence="6 7" id="KW-0472">Membrane</keyword>
<dbReference type="InterPro" id="IPR005115">
    <property type="entry name" value="Gly_transporter"/>
</dbReference>
<dbReference type="Pfam" id="PF03458">
    <property type="entry name" value="Gly_transporter"/>
    <property type="match status" value="2"/>
</dbReference>
<feature type="domain" description="Glycine transporter" evidence="8">
    <location>
        <begin position="127"/>
        <end position="195"/>
    </location>
</feature>
<feature type="transmembrane region" description="Helical" evidence="7">
    <location>
        <begin position="64"/>
        <end position="85"/>
    </location>
</feature>
<dbReference type="GO" id="GO:0005886">
    <property type="term" value="C:plasma membrane"/>
    <property type="evidence" value="ECO:0007669"/>
    <property type="project" value="UniProtKB-SubCell"/>
</dbReference>
<keyword evidence="5 7" id="KW-1133">Transmembrane helix</keyword>
<evidence type="ECO:0000256" key="7">
    <source>
        <dbReference type="SAM" id="Phobius"/>
    </source>
</evidence>
<protein>
    <submittedName>
        <fullName evidence="9">Uncharacterized membrane protein YeiH</fullName>
    </submittedName>
</protein>
<dbReference type="PANTHER" id="PTHR30506">
    <property type="entry name" value="INNER MEMBRANE PROTEIN"/>
    <property type="match status" value="1"/>
</dbReference>
<dbReference type="PANTHER" id="PTHR30506:SF3">
    <property type="entry name" value="UPF0126 INNER MEMBRANE PROTEIN YADS-RELATED"/>
    <property type="match status" value="1"/>
</dbReference>
<evidence type="ECO:0000313" key="10">
    <source>
        <dbReference type="Proteomes" id="UP000219546"/>
    </source>
</evidence>
<dbReference type="EMBL" id="OAOP01000003">
    <property type="protein sequence ID" value="SNX69777.1"/>
    <property type="molecule type" value="Genomic_DNA"/>
</dbReference>
<comment type="subcellular location">
    <subcellularLocation>
        <location evidence="1">Cell membrane</location>
        <topology evidence="1">Multi-pass membrane protein</topology>
    </subcellularLocation>
</comment>
<gene>
    <name evidence="9" type="ORF">SAMN05877753_103224</name>
</gene>
<sequence length="247" mass="27188">MQSEKKRQPEESHSVFYQVLFAFLGKNMVGIGGVVLTWDVLNIIGTIAFAISGAIIAMEEDYDLLGICVLGLTTAFGGGMIRNLLIGIPIDTIWTQYHLFEIAFFAIIVVFLLPNMVIRYWNKWGTFFDAIGLAAFSIQGANYAVQSGAPLSAVLIASTLTGVGGGLVRDILARRKPMIFHSEVYAAWGVLTGLAIGLNWVHGTFETMILLIIIVSLRMCSVMFKWSLPKHFKGKTKDQDISMNGDF</sequence>
<accession>A0A285CQE2</accession>
<feature type="transmembrane region" description="Helical" evidence="7">
    <location>
        <begin position="40"/>
        <end position="57"/>
    </location>
</feature>
<feature type="domain" description="Glycine transporter" evidence="8">
    <location>
        <begin position="40"/>
        <end position="113"/>
    </location>
</feature>
<name>A0A285CQE2_9BACI</name>
<feature type="transmembrane region" description="Helical" evidence="7">
    <location>
        <begin position="97"/>
        <end position="114"/>
    </location>
</feature>